<reference evidence="9" key="1">
    <citation type="submission" date="2022-11" db="EMBL/GenBank/DDBJ databases">
        <title>Larsenimonas rhizosphaerae sp. nov., isolated from a tidal mudflat.</title>
        <authorList>
            <person name="Lee S.D."/>
            <person name="Kim I.S."/>
        </authorList>
    </citation>
    <scope>NUCLEOTIDE SEQUENCE</scope>
    <source>
        <strain evidence="9">GH2-1</strain>
    </source>
</reference>
<keyword evidence="7" id="KW-0813">Transport</keyword>
<name>A0AA42CTK6_9GAMM</name>
<organism evidence="9 10">
    <name type="scientific">Larsenimonas rhizosphaerae</name>
    <dbReference type="NCBI Taxonomy" id="2944682"/>
    <lineage>
        <taxon>Bacteria</taxon>
        <taxon>Pseudomonadati</taxon>
        <taxon>Pseudomonadota</taxon>
        <taxon>Gammaproteobacteria</taxon>
        <taxon>Oceanospirillales</taxon>
        <taxon>Halomonadaceae</taxon>
        <taxon>Larsenimonas</taxon>
    </lineage>
</organism>
<dbReference type="GO" id="GO:0006826">
    <property type="term" value="P:iron ion transport"/>
    <property type="evidence" value="ECO:0007669"/>
    <property type="project" value="UniProtKB-KW"/>
</dbReference>
<keyword evidence="3" id="KW-0406">Ion transport</keyword>
<dbReference type="FunFam" id="1.10.3470.10:FF:000003">
    <property type="entry name" value="Iron ABC transporter permease SitD"/>
    <property type="match status" value="1"/>
</dbReference>
<dbReference type="GO" id="GO:0043190">
    <property type="term" value="C:ATP-binding cassette (ABC) transporter complex"/>
    <property type="evidence" value="ECO:0007669"/>
    <property type="project" value="InterPro"/>
</dbReference>
<evidence type="ECO:0000256" key="2">
    <source>
        <dbReference type="ARBA" id="ARBA00008034"/>
    </source>
</evidence>
<feature type="transmembrane region" description="Helical" evidence="8">
    <location>
        <begin position="57"/>
        <end position="82"/>
    </location>
</feature>
<evidence type="ECO:0000256" key="7">
    <source>
        <dbReference type="RuleBase" id="RU003943"/>
    </source>
</evidence>
<dbReference type="GO" id="GO:0071281">
    <property type="term" value="P:cellular response to iron ion"/>
    <property type="evidence" value="ECO:0007669"/>
    <property type="project" value="UniProtKB-ARBA"/>
</dbReference>
<dbReference type="RefSeq" id="WP_250936658.1">
    <property type="nucleotide sequence ID" value="NZ_JAMLJK010000001.1"/>
</dbReference>
<keyword evidence="6 8" id="KW-0472">Membrane</keyword>
<dbReference type="InterPro" id="IPR037294">
    <property type="entry name" value="ABC_BtuC-like"/>
</dbReference>
<dbReference type="GO" id="GO:0010043">
    <property type="term" value="P:response to zinc ion"/>
    <property type="evidence" value="ECO:0007669"/>
    <property type="project" value="TreeGrafter"/>
</dbReference>
<feature type="transmembrane region" description="Helical" evidence="8">
    <location>
        <begin position="165"/>
        <end position="186"/>
    </location>
</feature>
<comment type="caution">
    <text evidence="9">The sequence shown here is derived from an EMBL/GenBank/DDBJ whole genome shotgun (WGS) entry which is preliminary data.</text>
</comment>
<evidence type="ECO:0000313" key="9">
    <source>
        <dbReference type="EMBL" id="MCX2523324.1"/>
    </source>
</evidence>
<dbReference type="PANTHER" id="PTHR30477:SF13">
    <property type="entry name" value="IRON TRANSPORT SYSTEM MEMBRANE PROTEIN HI_0360-RELATED"/>
    <property type="match status" value="1"/>
</dbReference>
<comment type="subcellular location">
    <subcellularLocation>
        <location evidence="7">Cell membrane</location>
        <topology evidence="7">Multi-pass membrane protein</topology>
    </subcellularLocation>
    <subcellularLocation>
        <location evidence="1">Membrane</location>
        <topology evidence="1">Multi-pass membrane protein</topology>
    </subcellularLocation>
</comment>
<keyword evidence="5 8" id="KW-1133">Transmembrane helix</keyword>
<evidence type="ECO:0000256" key="1">
    <source>
        <dbReference type="ARBA" id="ARBA00004141"/>
    </source>
</evidence>
<dbReference type="EMBL" id="JAPIVE010000001">
    <property type="protein sequence ID" value="MCX2523324.1"/>
    <property type="molecule type" value="Genomic_DNA"/>
</dbReference>
<dbReference type="Gene3D" id="1.10.3470.10">
    <property type="entry name" value="ABC transporter involved in vitamin B12 uptake, BtuC"/>
    <property type="match status" value="1"/>
</dbReference>
<sequence>MLEWLTAPFAYDFMSRAIMCATLIGAVCALLSCFVTLKGLSLMGDALSHAVVPGVAIAWWAGWPLTLAAFITGLLAVGAMGVVRRHTALKGDAVIGVVFTAFLALGLVIVSLNPAGVQLSTILFGNLLGIGDGQALQLMLMSLGCVLAIGLCWKDLRLVCFDERHAWCIGLPVRRLNALLLALLSLMTVAGLQAVGALLVMAMLITPGATAWLVSHRLGHMLCLAPVCGGGSAFLGSWLSFHTNTSVGGTIVLLQTGLFLVVLMISSCLGRRRTRRMVAAVEATS</sequence>
<evidence type="ECO:0000256" key="3">
    <source>
        <dbReference type="ARBA" id="ARBA00022496"/>
    </source>
</evidence>
<dbReference type="InterPro" id="IPR001626">
    <property type="entry name" value="ABC_TroCD"/>
</dbReference>
<feature type="transmembrane region" description="Helical" evidence="8">
    <location>
        <begin position="17"/>
        <end position="37"/>
    </location>
</feature>
<evidence type="ECO:0000256" key="6">
    <source>
        <dbReference type="ARBA" id="ARBA00023136"/>
    </source>
</evidence>
<keyword evidence="4 7" id="KW-0812">Transmembrane</keyword>
<dbReference type="GO" id="GO:0055085">
    <property type="term" value="P:transmembrane transport"/>
    <property type="evidence" value="ECO:0007669"/>
    <property type="project" value="InterPro"/>
</dbReference>
<dbReference type="Proteomes" id="UP001165678">
    <property type="component" value="Unassembled WGS sequence"/>
</dbReference>
<comment type="similarity">
    <text evidence="2 7">Belongs to the ABC-3 integral membrane protein family.</text>
</comment>
<dbReference type="PANTHER" id="PTHR30477">
    <property type="entry name" value="ABC-TRANSPORTER METAL-BINDING PROTEIN"/>
    <property type="match status" value="1"/>
</dbReference>
<evidence type="ECO:0000256" key="4">
    <source>
        <dbReference type="ARBA" id="ARBA00022692"/>
    </source>
</evidence>
<feature type="transmembrane region" description="Helical" evidence="8">
    <location>
        <begin position="192"/>
        <end position="214"/>
    </location>
</feature>
<keyword evidence="3" id="KW-0408">Iron</keyword>
<dbReference type="SUPFAM" id="SSF81345">
    <property type="entry name" value="ABC transporter involved in vitamin B12 uptake, BtuC"/>
    <property type="match status" value="1"/>
</dbReference>
<keyword evidence="10" id="KW-1185">Reference proteome</keyword>
<feature type="transmembrane region" description="Helical" evidence="8">
    <location>
        <begin position="221"/>
        <end position="241"/>
    </location>
</feature>
<accession>A0AA42CTK6</accession>
<feature type="transmembrane region" description="Helical" evidence="8">
    <location>
        <begin position="135"/>
        <end position="153"/>
    </location>
</feature>
<proteinExistence type="inferred from homology"/>
<keyword evidence="3" id="KW-0410">Iron transport</keyword>
<evidence type="ECO:0000256" key="5">
    <source>
        <dbReference type="ARBA" id="ARBA00022989"/>
    </source>
</evidence>
<protein>
    <submittedName>
        <fullName evidence="9">Metal ABC transporter permease</fullName>
    </submittedName>
</protein>
<feature type="transmembrane region" description="Helical" evidence="8">
    <location>
        <begin position="247"/>
        <end position="269"/>
    </location>
</feature>
<feature type="transmembrane region" description="Helical" evidence="8">
    <location>
        <begin position="94"/>
        <end position="115"/>
    </location>
</feature>
<dbReference type="AlphaFoldDB" id="A0AA42CTK6"/>
<evidence type="ECO:0000256" key="8">
    <source>
        <dbReference type="SAM" id="Phobius"/>
    </source>
</evidence>
<dbReference type="CDD" id="cd06550">
    <property type="entry name" value="TM_ABC_iron-siderophores_like"/>
    <property type="match status" value="1"/>
</dbReference>
<dbReference type="Pfam" id="PF00950">
    <property type="entry name" value="ABC-3"/>
    <property type="match status" value="1"/>
</dbReference>
<gene>
    <name evidence="9" type="ORF">OQ287_03640</name>
</gene>
<evidence type="ECO:0000313" key="10">
    <source>
        <dbReference type="Proteomes" id="UP001165678"/>
    </source>
</evidence>